<keyword evidence="2" id="KW-1185">Reference proteome</keyword>
<protein>
    <submittedName>
        <fullName evidence="1">Uncharacterized protein</fullName>
    </submittedName>
</protein>
<accession>A0AA39YEL5</accession>
<name>A0AA39YEL5_9PEZI</name>
<evidence type="ECO:0000313" key="2">
    <source>
        <dbReference type="Proteomes" id="UP001174936"/>
    </source>
</evidence>
<proteinExistence type="predicted"/>
<dbReference type="Proteomes" id="UP001174936">
    <property type="component" value="Unassembled WGS sequence"/>
</dbReference>
<gene>
    <name evidence="1" type="ORF">B0T16DRAFT_403376</name>
</gene>
<dbReference type="AlphaFoldDB" id="A0AA39YEL5"/>
<dbReference type="EMBL" id="JAULSV010000002">
    <property type="protein sequence ID" value="KAK0651223.1"/>
    <property type="molecule type" value="Genomic_DNA"/>
</dbReference>
<sequence>MPSWVSVRTVARCAVGPLRNLISPTRDAVEGGCRRFLGAVGHRHTSTLGPSPALCLLDDIMDGYWVCGMIVPGSGEVKYQQRRRSMRLQRCSARWRHDAQHDKLFTCLTRAGSHPITLASPTCKLGSLRQG</sequence>
<reference evidence="1" key="1">
    <citation type="submission" date="2023-06" db="EMBL/GenBank/DDBJ databases">
        <title>Genome-scale phylogeny and comparative genomics of the fungal order Sordariales.</title>
        <authorList>
            <consortium name="Lawrence Berkeley National Laboratory"/>
            <person name="Hensen N."/>
            <person name="Bonometti L."/>
            <person name="Westerberg I."/>
            <person name="Brannstrom I.O."/>
            <person name="Guillou S."/>
            <person name="Cros-Aarteil S."/>
            <person name="Calhoun S."/>
            <person name="Haridas S."/>
            <person name="Kuo A."/>
            <person name="Mondo S."/>
            <person name="Pangilinan J."/>
            <person name="Riley R."/>
            <person name="Labutti K."/>
            <person name="Andreopoulos B."/>
            <person name="Lipzen A."/>
            <person name="Chen C."/>
            <person name="Yanf M."/>
            <person name="Daum C."/>
            <person name="Ng V."/>
            <person name="Clum A."/>
            <person name="Steindorff A."/>
            <person name="Ohm R."/>
            <person name="Martin F."/>
            <person name="Silar P."/>
            <person name="Natvig D."/>
            <person name="Lalanne C."/>
            <person name="Gautier V."/>
            <person name="Ament-Velasquez S.L."/>
            <person name="Kruys A."/>
            <person name="Hutchinson M.I."/>
            <person name="Powell A.J."/>
            <person name="Barry K."/>
            <person name="Miller A.N."/>
            <person name="Grigoriev I.V."/>
            <person name="Debuchy R."/>
            <person name="Gladieux P."/>
            <person name="Thoren M.H."/>
            <person name="Johannesson H."/>
        </authorList>
    </citation>
    <scope>NUCLEOTIDE SEQUENCE</scope>
    <source>
        <strain evidence="1">SMH2532-1</strain>
    </source>
</reference>
<organism evidence="1 2">
    <name type="scientific">Cercophora newfieldiana</name>
    <dbReference type="NCBI Taxonomy" id="92897"/>
    <lineage>
        <taxon>Eukaryota</taxon>
        <taxon>Fungi</taxon>
        <taxon>Dikarya</taxon>
        <taxon>Ascomycota</taxon>
        <taxon>Pezizomycotina</taxon>
        <taxon>Sordariomycetes</taxon>
        <taxon>Sordariomycetidae</taxon>
        <taxon>Sordariales</taxon>
        <taxon>Lasiosphaeriaceae</taxon>
        <taxon>Cercophora</taxon>
    </lineage>
</organism>
<comment type="caution">
    <text evidence="1">The sequence shown here is derived from an EMBL/GenBank/DDBJ whole genome shotgun (WGS) entry which is preliminary data.</text>
</comment>
<evidence type="ECO:0000313" key="1">
    <source>
        <dbReference type="EMBL" id="KAK0651223.1"/>
    </source>
</evidence>